<evidence type="ECO:0000256" key="11">
    <source>
        <dbReference type="SAM" id="MobiDB-lite"/>
    </source>
</evidence>
<dbReference type="PANTHER" id="PTHR30591:SF1">
    <property type="entry name" value="RECBCD ENZYME SUBUNIT RECC"/>
    <property type="match status" value="1"/>
</dbReference>
<comment type="function">
    <text evidence="10">A helicase/nuclease that prepares dsDNA breaks (DSB) for recombinational DNA repair. Binds to DSBs and unwinds DNA via a highly rapid and processive ATP-dependent bidirectional helicase activity. Unwinds dsDNA until it encounters a Chi (crossover hotspot instigator) sequence from the 3' direction. Cuts ssDNA a few nucleotides 3' to the Chi site. The properties and activities of the enzyme are changed at Chi. The Chi-altered holoenzyme produces a long 3'-ssDNA overhang and facilitates RecA-binding to the ssDNA for homologous DNA recombination and repair. Holoenzyme degrades any linearized DNA that is unable to undergo homologous recombination. In the holoenzyme this subunit recognizes the wild-type Chi sequence, and when added to isolated RecB increases its ATP-dependent helicase processivity.</text>
</comment>
<gene>
    <name evidence="10" type="primary">recC</name>
    <name evidence="13" type="ORF">CGZ92_10020</name>
</gene>
<dbReference type="InterPro" id="IPR041500">
    <property type="entry name" value="RecC_C"/>
</dbReference>
<dbReference type="GO" id="GO:0003677">
    <property type="term" value="F:DNA binding"/>
    <property type="evidence" value="ECO:0007669"/>
    <property type="project" value="UniProtKB-UniRule"/>
</dbReference>
<keyword evidence="6 10" id="KW-0269">Exonuclease</keyword>
<comment type="miscellaneous">
    <text evidence="10">In the RecBCD complex, RecB has a slow 3'-5' helicase, an exonuclease activity and loads RecA onto ssDNA, RecD has a fast 5'-3' helicase activity, while RecC stimulates the ATPase and processivity of the RecB helicase and contributes to recognition of the Chi site.</text>
</comment>
<evidence type="ECO:0000256" key="5">
    <source>
        <dbReference type="ARBA" id="ARBA00022806"/>
    </source>
</evidence>
<dbReference type="InterPro" id="IPR013986">
    <property type="entry name" value="DExx_box_DNA_helicase_dom_sf"/>
</dbReference>
<comment type="similarity">
    <text evidence="10">Belongs to the RecC family.</text>
</comment>
<protein>
    <recommendedName>
        <fullName evidence="10">RecBCD enzyme subunit RecC</fullName>
    </recommendedName>
    <alternativeName>
        <fullName evidence="10">Exonuclease V subunit RecC</fullName>
        <shortName evidence="10">ExoV subunit RecC</shortName>
    </alternativeName>
    <alternativeName>
        <fullName evidence="10">Helicase/nuclease RecBCD subunit RecC</fullName>
    </alternativeName>
</protein>
<keyword evidence="5 10" id="KW-0347">Helicase</keyword>
<dbReference type="HAMAP" id="MF_01486">
    <property type="entry name" value="RecC"/>
    <property type="match status" value="1"/>
</dbReference>
<keyword evidence="4 10" id="KW-0378">Hydrolase</keyword>
<dbReference type="GO" id="GO:0003678">
    <property type="term" value="F:DNA helicase activity"/>
    <property type="evidence" value="ECO:0007669"/>
    <property type="project" value="UniProtKB-UniRule"/>
</dbReference>
<dbReference type="Proteomes" id="UP000216533">
    <property type="component" value="Unassembled WGS sequence"/>
</dbReference>
<dbReference type="Gene3D" id="3.40.50.10930">
    <property type="match status" value="1"/>
</dbReference>
<dbReference type="GO" id="GO:0005524">
    <property type="term" value="F:ATP binding"/>
    <property type="evidence" value="ECO:0007669"/>
    <property type="project" value="UniProtKB-UniRule"/>
</dbReference>
<dbReference type="InterPro" id="IPR027417">
    <property type="entry name" value="P-loop_NTPase"/>
</dbReference>
<keyword evidence="3 10" id="KW-0227">DNA damage</keyword>
<evidence type="ECO:0000256" key="2">
    <source>
        <dbReference type="ARBA" id="ARBA00022741"/>
    </source>
</evidence>
<keyword evidence="7 10" id="KW-0067">ATP-binding</keyword>
<evidence type="ECO:0000256" key="1">
    <source>
        <dbReference type="ARBA" id="ARBA00022722"/>
    </source>
</evidence>
<feature type="domain" description="RecC C-terminal" evidence="12">
    <location>
        <begin position="804"/>
        <end position="1029"/>
    </location>
</feature>
<keyword evidence="1 10" id="KW-0540">Nuclease</keyword>
<dbReference type="Gene3D" id="3.40.50.300">
    <property type="entry name" value="P-loop containing nucleotide triphosphate hydrolases"/>
    <property type="match status" value="2"/>
</dbReference>
<organism evidence="13 14">
    <name type="scientific">Parenemella sanctibonifatiensis</name>
    <dbReference type="NCBI Taxonomy" id="2016505"/>
    <lineage>
        <taxon>Bacteria</taxon>
        <taxon>Bacillati</taxon>
        <taxon>Actinomycetota</taxon>
        <taxon>Actinomycetes</taxon>
        <taxon>Propionibacteriales</taxon>
        <taxon>Propionibacteriaceae</taxon>
        <taxon>Parenemella</taxon>
    </lineage>
</organism>
<dbReference type="PIRSF" id="PIRSF000980">
    <property type="entry name" value="RecC"/>
    <property type="match status" value="1"/>
</dbReference>
<evidence type="ECO:0000256" key="3">
    <source>
        <dbReference type="ARBA" id="ARBA00022763"/>
    </source>
</evidence>
<evidence type="ECO:0000256" key="9">
    <source>
        <dbReference type="ARBA" id="ARBA00023204"/>
    </source>
</evidence>
<feature type="region of interest" description="Disordered" evidence="11">
    <location>
        <begin position="1"/>
        <end position="20"/>
    </location>
</feature>
<proteinExistence type="inferred from homology"/>
<dbReference type="AlphaFoldDB" id="A0A255E517"/>
<feature type="region of interest" description="Disordered" evidence="11">
    <location>
        <begin position="666"/>
        <end position="690"/>
    </location>
</feature>
<comment type="subunit">
    <text evidence="10">Heterotrimer of RecB, RecC and RecD. All subunits contribute to DNA-binding.</text>
</comment>
<dbReference type="Pfam" id="PF04257">
    <property type="entry name" value="Exonuc_V_gamma"/>
    <property type="match status" value="1"/>
</dbReference>
<evidence type="ECO:0000313" key="13">
    <source>
        <dbReference type="EMBL" id="OYN86649.1"/>
    </source>
</evidence>
<evidence type="ECO:0000313" key="14">
    <source>
        <dbReference type="Proteomes" id="UP000216533"/>
    </source>
</evidence>
<evidence type="ECO:0000259" key="12">
    <source>
        <dbReference type="Pfam" id="PF17946"/>
    </source>
</evidence>
<name>A0A255E517_9ACTN</name>
<dbReference type="GO" id="GO:0009338">
    <property type="term" value="C:exodeoxyribonuclease V complex"/>
    <property type="evidence" value="ECO:0007669"/>
    <property type="project" value="InterPro"/>
</dbReference>
<evidence type="ECO:0000256" key="4">
    <source>
        <dbReference type="ARBA" id="ARBA00022801"/>
    </source>
</evidence>
<sequence length="1090" mass="118334">MPASSIPPAPVPSAAQPPRTGVAVRHVRSLADVVEPIADSLAAPRTDPFSSDVLVTPSKGVQRWLSQQLALRLGTSGPGHHDGIFSRVDGLGFEGLRRRLLQVPDPDPWSVEAMSWRILGVLDRLREEDGWSAVLWHHIHGPAGGGGAEDRPGRRVHVAKRIAHIFARYARWRPDILRGWSGDPEVRPVTEPAGTAGWQAELWQRIRLDVPGPDLVERHAQAVADLAERPAPDLANRVIIVAPRALADSDIELIRAARHHEVTVFVMHPALQPGAEEPHPLLTRWGDQHRIAWQQWCPDEMTDADRPATAASCMDFPRTLLGALQAAVVTGRTCPDVAVDDSVVIHGSHDPDRQVEVLRDVLCDALERNPDLQPRDIVVICTDLDTYAPHLRAAFDPGTIPLPLDHPARGIRLRIADEDRGAVNPVLDVLMRVLRMVHQRGELTEVLGLLASTPVATKFGISNQDRLVELVDQAGIRWGITERQRVEHGLSVRTNMWQTGLDRMAVGFALPRTAQSLTLGMASPLEMVRSEDLDDWGQLTEFVARLATFVESAQEPRPLQAWVELCRSIITDLTVTAGDLAWQTAHAHGVLSQLSDEGGPAVGDSGPQLSLPDLIRLLDDGPARRAPRAAYGAGHLVVCGPSALRGIPHKVVCLLGLDEGSFPKRDRPDGDDLLQLDPHPHDPSAGADGRGMLLDALMSAQDRLLLVTATRTSSTNEPRPFAVPVIDLRDALTDLLGSAAAATITRHRLRASNPENFSTDARPASFDPRAALVASRSWLPAAAPIAPAVGGFSDDLIDGRLAWSVADVVKALADPPAEYLRHQAAVTPRRQEDPPSDEIPLDLDGLQMWKIGDAMLTAVLAGSSFEEARRAAWLDGSLPPGALGNEILSKITSTVSDLHERATKPLTEPSDQHEIEVWGDFSEPVGGATGFILTGSAVSHGDAIVDVTYSKGKAKAYLDLAIRVLALATAGKAQIKGGRLIAQKYGIRVTAPAPDRARQILAGLVRLASRARIEPLPLPPRTSLRTARNENRNAAEAAWTYEKDGFQSWSLLYGTTEPWRVGQPSSFSDSPFVALARELWHPLLPLMEDR</sequence>
<evidence type="ECO:0000256" key="8">
    <source>
        <dbReference type="ARBA" id="ARBA00023125"/>
    </source>
</evidence>
<dbReference type="SUPFAM" id="SSF52980">
    <property type="entry name" value="Restriction endonuclease-like"/>
    <property type="match status" value="1"/>
</dbReference>
<accession>A0A255E517</accession>
<feature type="compositionally biased region" description="Pro residues" evidence="11">
    <location>
        <begin position="1"/>
        <end position="11"/>
    </location>
</feature>
<evidence type="ECO:0000256" key="7">
    <source>
        <dbReference type="ARBA" id="ARBA00022840"/>
    </source>
</evidence>
<reference evidence="13 14" key="1">
    <citation type="submission" date="2017-07" db="EMBL/GenBank/DDBJ databases">
        <title>Draft whole genome sequences of clinical Proprionibacteriaceae strains.</title>
        <authorList>
            <person name="Bernier A.-M."/>
            <person name="Bernard K."/>
            <person name="Domingo M.-C."/>
        </authorList>
    </citation>
    <scope>NUCLEOTIDE SEQUENCE [LARGE SCALE GENOMIC DNA]</scope>
    <source>
        <strain evidence="13 14">NML 160184</strain>
    </source>
</reference>
<dbReference type="GO" id="GO:0008854">
    <property type="term" value="F:exodeoxyribonuclease V activity"/>
    <property type="evidence" value="ECO:0007669"/>
    <property type="project" value="InterPro"/>
</dbReference>
<dbReference type="GO" id="GO:0000724">
    <property type="term" value="P:double-strand break repair via homologous recombination"/>
    <property type="evidence" value="ECO:0007669"/>
    <property type="project" value="UniProtKB-UniRule"/>
</dbReference>
<keyword evidence="9 10" id="KW-0234">DNA repair</keyword>
<comment type="caution">
    <text evidence="13">The sequence shown here is derived from an EMBL/GenBank/DDBJ whole genome shotgun (WGS) entry which is preliminary data.</text>
</comment>
<dbReference type="EMBL" id="NMVI01000018">
    <property type="protein sequence ID" value="OYN86649.1"/>
    <property type="molecule type" value="Genomic_DNA"/>
</dbReference>
<evidence type="ECO:0000256" key="6">
    <source>
        <dbReference type="ARBA" id="ARBA00022839"/>
    </source>
</evidence>
<evidence type="ECO:0000256" key="10">
    <source>
        <dbReference type="HAMAP-Rule" id="MF_01486"/>
    </source>
</evidence>
<keyword evidence="8 10" id="KW-0238">DNA-binding</keyword>
<dbReference type="Gene3D" id="1.10.10.160">
    <property type="match status" value="1"/>
</dbReference>
<dbReference type="PANTHER" id="PTHR30591">
    <property type="entry name" value="RECBCD ENZYME SUBUNIT RECC"/>
    <property type="match status" value="1"/>
</dbReference>
<dbReference type="InterPro" id="IPR011335">
    <property type="entry name" value="Restrct_endonuc-II-like"/>
</dbReference>
<dbReference type="SUPFAM" id="SSF52540">
    <property type="entry name" value="P-loop containing nucleoside triphosphate hydrolases"/>
    <property type="match status" value="2"/>
</dbReference>
<keyword evidence="2 10" id="KW-0547">Nucleotide-binding</keyword>
<dbReference type="Gene3D" id="1.10.10.990">
    <property type="match status" value="1"/>
</dbReference>
<dbReference type="RefSeq" id="WP_094451216.1">
    <property type="nucleotide sequence ID" value="NZ_NMVI01000018.1"/>
</dbReference>
<dbReference type="InterPro" id="IPR006697">
    <property type="entry name" value="RecC"/>
</dbReference>
<dbReference type="Pfam" id="PF17946">
    <property type="entry name" value="RecC_C"/>
    <property type="match status" value="1"/>
</dbReference>